<dbReference type="InterPro" id="IPR013149">
    <property type="entry name" value="ADH-like_C"/>
</dbReference>
<gene>
    <name evidence="7" type="ordered locus">Calag_1566</name>
</gene>
<reference evidence="8" key="1">
    <citation type="submission" date="2012-03" db="EMBL/GenBank/DDBJ databases">
        <title>Complete genome of Caldisphaera lagunensis DSM 15908.</title>
        <authorList>
            <person name="Lucas S."/>
            <person name="Copeland A."/>
            <person name="Lapidus A."/>
            <person name="Glavina del Rio T."/>
            <person name="Dalin E."/>
            <person name="Tice H."/>
            <person name="Bruce D."/>
            <person name="Goodwin L."/>
            <person name="Pitluck S."/>
            <person name="Peters L."/>
            <person name="Mikhailova N."/>
            <person name="Teshima H."/>
            <person name="Kyrpides N."/>
            <person name="Mavromatis K."/>
            <person name="Ivanova N."/>
            <person name="Brettin T."/>
            <person name="Detter J.C."/>
            <person name="Han C."/>
            <person name="Larimer F."/>
            <person name="Land M."/>
            <person name="Hauser L."/>
            <person name="Markowitz V."/>
            <person name="Cheng J.-F."/>
            <person name="Hugenholtz P."/>
            <person name="Woyke T."/>
            <person name="Wu D."/>
            <person name="Spring S."/>
            <person name="Schroeder M."/>
            <person name="Brambilla E."/>
            <person name="Klenk H.-P."/>
            <person name="Eisen J.A."/>
        </authorList>
    </citation>
    <scope>NUCLEOTIDE SEQUENCE [LARGE SCALE GENOMIC DNA]</scope>
    <source>
        <strain evidence="8">DSM 15908 / JCM 11604 / IC-154</strain>
    </source>
</reference>
<sequence length="336" mass="36207">MKAALVDKPFGLDRLSVTNVPDLRVSDEEVKIKVAYAGINPVDYFIISGSRAINPVPHIPGTEFGGYVEEVGSKVKGINKGDRVIVYPRIFDGICDLCLSGKEHLCRNGGLIGGITNGGFAEYAVVRYQNVIKIPNNLNWESAVSIPVAALTAFHALIEADVKPGETVVIVGASGNTGQFAVQLAKMMGAKVVAISSKPWVKNIGADEVVSLNQALNALQRVNNGRFADVVIDSIGSKTVERSVKLLDIGGRFVTFGALTGISARMTISEVYSKEIKIIGVTGGTRKEMLRLIEIASKNEIRPIIWKTFNLDDVKTAINSLFSRERNGRILLKIAG</sequence>
<dbReference type="PANTHER" id="PTHR43401:SF2">
    <property type="entry name" value="L-THREONINE 3-DEHYDROGENASE"/>
    <property type="match status" value="1"/>
</dbReference>
<dbReference type="Gene3D" id="3.90.180.10">
    <property type="entry name" value="Medium-chain alcohol dehydrogenases, catalytic domain"/>
    <property type="match status" value="1"/>
</dbReference>
<evidence type="ECO:0000256" key="2">
    <source>
        <dbReference type="ARBA" id="ARBA00022833"/>
    </source>
</evidence>
<feature type="domain" description="Enoyl reductase (ER)" evidence="6">
    <location>
        <begin position="11"/>
        <end position="332"/>
    </location>
</feature>
<evidence type="ECO:0000256" key="4">
    <source>
        <dbReference type="ARBA" id="ARBA00023002"/>
    </source>
</evidence>
<dbReference type="GeneID" id="14212828"/>
<dbReference type="Pfam" id="PF00107">
    <property type="entry name" value="ADH_zinc_N"/>
    <property type="match status" value="1"/>
</dbReference>
<dbReference type="InParanoid" id="L0ACV8"/>
<dbReference type="GO" id="GO:0030554">
    <property type="term" value="F:adenyl nucleotide binding"/>
    <property type="evidence" value="ECO:0007669"/>
    <property type="project" value="UniProtKB-ARBA"/>
</dbReference>
<dbReference type="GO" id="GO:0016616">
    <property type="term" value="F:oxidoreductase activity, acting on the CH-OH group of donors, NAD or NADP as acceptor"/>
    <property type="evidence" value="ECO:0007669"/>
    <property type="project" value="UniProtKB-ARBA"/>
</dbReference>
<accession>L0ACV8</accession>
<dbReference type="GO" id="GO:0043168">
    <property type="term" value="F:anion binding"/>
    <property type="evidence" value="ECO:0007669"/>
    <property type="project" value="UniProtKB-ARBA"/>
</dbReference>
<keyword evidence="4" id="KW-0560">Oxidoreductase</keyword>
<keyword evidence="8" id="KW-1185">Reference proteome</keyword>
<dbReference type="AlphaFoldDB" id="L0ACV8"/>
<dbReference type="STRING" id="1056495.Calag_1566"/>
<dbReference type="GO" id="GO:0046872">
    <property type="term" value="F:metal ion binding"/>
    <property type="evidence" value="ECO:0007669"/>
    <property type="project" value="UniProtKB-KW"/>
</dbReference>
<protein>
    <submittedName>
        <fullName evidence="7">Zn-dependent alcohol dehydrogenase</fullName>
    </submittedName>
</protein>
<dbReference type="RefSeq" id="WP_015233161.1">
    <property type="nucleotide sequence ID" value="NC_019791.1"/>
</dbReference>
<dbReference type="KEGG" id="clg:Calag_1566"/>
<name>L0ACV8_CALLD</name>
<dbReference type="GO" id="GO:0051262">
    <property type="term" value="P:protein tetramerization"/>
    <property type="evidence" value="ECO:0007669"/>
    <property type="project" value="UniProtKB-ARBA"/>
</dbReference>
<dbReference type="Proteomes" id="UP000010469">
    <property type="component" value="Chromosome"/>
</dbReference>
<keyword evidence="3" id="KW-0521">NADP</keyword>
<dbReference type="SUPFAM" id="SSF51735">
    <property type="entry name" value="NAD(P)-binding Rossmann-fold domains"/>
    <property type="match status" value="1"/>
</dbReference>
<dbReference type="InterPro" id="IPR013154">
    <property type="entry name" value="ADH-like_N"/>
</dbReference>
<dbReference type="InterPro" id="IPR011032">
    <property type="entry name" value="GroES-like_sf"/>
</dbReference>
<dbReference type="HOGENOM" id="CLU_026673_3_4_2"/>
<dbReference type="InterPro" id="IPR036291">
    <property type="entry name" value="NAD(P)-bd_dom_sf"/>
</dbReference>
<keyword evidence="1" id="KW-0479">Metal-binding</keyword>
<dbReference type="eggNOG" id="arCOG01458">
    <property type="taxonomic scope" value="Archaea"/>
</dbReference>
<dbReference type="PANTHER" id="PTHR43401">
    <property type="entry name" value="L-THREONINE 3-DEHYDROGENASE"/>
    <property type="match status" value="1"/>
</dbReference>
<dbReference type="SMART" id="SM00829">
    <property type="entry name" value="PKS_ER"/>
    <property type="match status" value="1"/>
</dbReference>
<dbReference type="InterPro" id="IPR050129">
    <property type="entry name" value="Zn_alcohol_dh"/>
</dbReference>
<dbReference type="EMBL" id="CP003378">
    <property type="protein sequence ID" value="AFZ71264.1"/>
    <property type="molecule type" value="Genomic_DNA"/>
</dbReference>
<dbReference type="Pfam" id="PF08240">
    <property type="entry name" value="ADH_N"/>
    <property type="match status" value="1"/>
</dbReference>
<proteinExistence type="predicted"/>
<evidence type="ECO:0000259" key="6">
    <source>
        <dbReference type="SMART" id="SM00829"/>
    </source>
</evidence>
<keyword evidence="5" id="KW-0119">Carbohydrate metabolism</keyword>
<organism evidence="7 8">
    <name type="scientific">Caldisphaera lagunensis (strain DSM 15908 / JCM 11604 / ANMR 0165 / IC-154)</name>
    <dbReference type="NCBI Taxonomy" id="1056495"/>
    <lineage>
        <taxon>Archaea</taxon>
        <taxon>Thermoproteota</taxon>
        <taxon>Thermoprotei</taxon>
        <taxon>Acidilobales</taxon>
        <taxon>Caldisphaeraceae</taxon>
        <taxon>Caldisphaera</taxon>
    </lineage>
</organism>
<dbReference type="InterPro" id="IPR020843">
    <property type="entry name" value="ER"/>
</dbReference>
<evidence type="ECO:0000256" key="3">
    <source>
        <dbReference type="ARBA" id="ARBA00022857"/>
    </source>
</evidence>
<dbReference type="OrthoDB" id="8709at2157"/>
<keyword evidence="2" id="KW-0862">Zinc</keyword>
<evidence type="ECO:0000256" key="5">
    <source>
        <dbReference type="ARBA" id="ARBA00023277"/>
    </source>
</evidence>
<evidence type="ECO:0000256" key="1">
    <source>
        <dbReference type="ARBA" id="ARBA00022723"/>
    </source>
</evidence>
<evidence type="ECO:0000313" key="7">
    <source>
        <dbReference type="EMBL" id="AFZ71264.1"/>
    </source>
</evidence>
<dbReference type="SUPFAM" id="SSF50129">
    <property type="entry name" value="GroES-like"/>
    <property type="match status" value="1"/>
</dbReference>
<evidence type="ECO:0000313" key="8">
    <source>
        <dbReference type="Proteomes" id="UP000010469"/>
    </source>
</evidence>
<dbReference type="FunCoup" id="L0ACV8">
    <property type="interactions" value="13"/>
</dbReference>